<dbReference type="PANTHER" id="PTHR19359">
    <property type="entry name" value="CYTOCHROME B5"/>
    <property type="match status" value="1"/>
</dbReference>
<dbReference type="Proteomes" id="UP001327957">
    <property type="component" value="Unassembled WGS sequence"/>
</dbReference>
<evidence type="ECO:0000256" key="4">
    <source>
        <dbReference type="ARBA" id="ARBA00038168"/>
    </source>
</evidence>
<evidence type="ECO:0000256" key="2">
    <source>
        <dbReference type="ARBA" id="ARBA00022723"/>
    </source>
</evidence>
<evidence type="ECO:0000256" key="1">
    <source>
        <dbReference type="ARBA" id="ARBA00022617"/>
    </source>
</evidence>
<dbReference type="GO" id="GO:0046872">
    <property type="term" value="F:metal ion binding"/>
    <property type="evidence" value="ECO:0007669"/>
    <property type="project" value="UniProtKB-UniRule"/>
</dbReference>
<accession>A0AAV9TJW0</accession>
<comment type="caution">
    <text evidence="7">The sequence shown here is derived from an EMBL/GenBank/DDBJ whole genome shotgun (WGS) entry which is preliminary data.</text>
</comment>
<keyword evidence="5" id="KW-1133">Transmembrane helix</keyword>
<dbReference type="SMART" id="SM01117">
    <property type="entry name" value="Cyt-b5"/>
    <property type="match status" value="1"/>
</dbReference>
<dbReference type="PROSITE" id="PS50255">
    <property type="entry name" value="CYTOCHROME_B5_2"/>
    <property type="match status" value="1"/>
</dbReference>
<feature type="domain" description="Cytochrome b5 heme-binding" evidence="6">
    <location>
        <begin position="1"/>
        <end position="77"/>
    </location>
</feature>
<dbReference type="AlphaFoldDB" id="A0AAV9TJW0"/>
<keyword evidence="5" id="KW-0812">Transmembrane</keyword>
<dbReference type="GO" id="GO:0016020">
    <property type="term" value="C:membrane"/>
    <property type="evidence" value="ECO:0007669"/>
    <property type="project" value="TreeGrafter"/>
</dbReference>
<dbReference type="SUPFAM" id="SSF55856">
    <property type="entry name" value="Cytochrome b5-like heme/steroid binding domain"/>
    <property type="match status" value="1"/>
</dbReference>
<dbReference type="GO" id="GO:0020037">
    <property type="term" value="F:heme binding"/>
    <property type="evidence" value="ECO:0007669"/>
    <property type="project" value="UniProtKB-UniRule"/>
</dbReference>
<sequence length="206" mass="22773">MEQFSQSELAKHHDVGDLWVSIRGKVYNISGYVDDHPGGVEVLKDVAGSDGTESFEYVGHSEDAYKTLQRFQIGVLENHPITEGSDGLAKAWDAHRPKFNNAPTVSRLRQKTSAAAAFTVAVALMSRWFLSNQGSSDGAHVQVAIKPHMASSAVIPPFWTGMLVATSLSLGGYLCLYATFTRTLEYYKEVWEYPSYFSCKANRTNI</sequence>
<feature type="transmembrane region" description="Helical" evidence="5">
    <location>
        <begin position="158"/>
        <end position="180"/>
    </location>
</feature>
<evidence type="ECO:0000313" key="8">
    <source>
        <dbReference type="Proteomes" id="UP001327957"/>
    </source>
</evidence>
<dbReference type="InterPro" id="IPR036400">
    <property type="entry name" value="Cyt_B5-like_heme/steroid_sf"/>
</dbReference>
<evidence type="ECO:0000259" key="6">
    <source>
        <dbReference type="PROSITE" id="PS50255"/>
    </source>
</evidence>
<comment type="similarity">
    <text evidence="4 5">Belongs to the cytochrome b5 family.</text>
</comment>
<dbReference type="Pfam" id="PF00173">
    <property type="entry name" value="Cyt-b5"/>
    <property type="match status" value="1"/>
</dbReference>
<keyword evidence="2 5" id="KW-0479">Metal-binding</keyword>
<dbReference type="Gene3D" id="3.10.120.10">
    <property type="entry name" value="Cytochrome b5-like heme/steroid binding domain"/>
    <property type="match status" value="1"/>
</dbReference>
<comment type="caution">
    <text evidence="5">Lacks conserved residue(s) required for the propagation of feature annotation.</text>
</comment>
<gene>
    <name evidence="7" type="ORF">QIS74_03981</name>
</gene>
<evidence type="ECO:0000313" key="7">
    <source>
        <dbReference type="EMBL" id="KAK6223136.1"/>
    </source>
</evidence>
<proteinExistence type="inferred from homology"/>
<organism evidence="7 8">
    <name type="scientific">Colletotrichum tabaci</name>
    <dbReference type="NCBI Taxonomy" id="1209068"/>
    <lineage>
        <taxon>Eukaryota</taxon>
        <taxon>Fungi</taxon>
        <taxon>Dikarya</taxon>
        <taxon>Ascomycota</taxon>
        <taxon>Pezizomycotina</taxon>
        <taxon>Sordariomycetes</taxon>
        <taxon>Hypocreomycetidae</taxon>
        <taxon>Glomerellales</taxon>
        <taxon>Glomerellaceae</taxon>
        <taxon>Colletotrichum</taxon>
        <taxon>Colletotrichum destructivum species complex</taxon>
    </lineage>
</organism>
<dbReference type="InterPro" id="IPR050668">
    <property type="entry name" value="Cytochrome_b5"/>
</dbReference>
<dbReference type="PROSITE" id="PS00191">
    <property type="entry name" value="CYTOCHROME_B5_1"/>
    <property type="match status" value="1"/>
</dbReference>
<evidence type="ECO:0000256" key="5">
    <source>
        <dbReference type="RuleBase" id="RU362121"/>
    </source>
</evidence>
<name>A0AAV9TJW0_9PEZI</name>
<dbReference type="PRINTS" id="PR00363">
    <property type="entry name" value="CYTOCHROMEB5"/>
</dbReference>
<feature type="transmembrane region" description="Helical" evidence="5">
    <location>
        <begin position="113"/>
        <end position="130"/>
    </location>
</feature>
<dbReference type="EMBL" id="JASAOK010000016">
    <property type="protein sequence ID" value="KAK6223136.1"/>
    <property type="molecule type" value="Genomic_DNA"/>
</dbReference>
<dbReference type="PANTHER" id="PTHR19359:SF14">
    <property type="entry name" value="CYTOCHROME B5 A"/>
    <property type="match status" value="1"/>
</dbReference>
<protein>
    <recommendedName>
        <fullName evidence="6">Cytochrome b5 heme-binding domain-containing protein</fullName>
    </recommendedName>
</protein>
<reference evidence="7 8" key="1">
    <citation type="submission" date="2023-04" db="EMBL/GenBank/DDBJ databases">
        <title>Colletotrichum tabacum stain YC1 causing leaf anthracnose on Nicotiana tabacum(L.) cv.</title>
        <authorList>
            <person name="Ji Z."/>
            <person name="Wang M."/>
            <person name="Zhang J."/>
            <person name="Wang N."/>
            <person name="Zhou Z."/>
        </authorList>
    </citation>
    <scope>NUCLEOTIDE SEQUENCE [LARGE SCALE GENOMIC DNA]</scope>
    <source>
        <strain evidence="7 8">YC1</strain>
    </source>
</reference>
<dbReference type="InterPro" id="IPR018506">
    <property type="entry name" value="Cyt_B5_heme-BS"/>
</dbReference>
<evidence type="ECO:0000256" key="3">
    <source>
        <dbReference type="ARBA" id="ARBA00023004"/>
    </source>
</evidence>
<keyword evidence="1 5" id="KW-0349">Heme</keyword>
<dbReference type="InterPro" id="IPR001199">
    <property type="entry name" value="Cyt_B5-like_heme/steroid-bd"/>
</dbReference>
<keyword evidence="3 5" id="KW-0408">Iron</keyword>
<keyword evidence="8" id="KW-1185">Reference proteome</keyword>
<keyword evidence="5" id="KW-0472">Membrane</keyword>